<dbReference type="PROSITE" id="PS51186">
    <property type="entry name" value="GNAT"/>
    <property type="match status" value="1"/>
</dbReference>
<accession>A0ABU4RR46</accession>
<evidence type="ECO:0000313" key="5">
    <source>
        <dbReference type="EMBL" id="MDX6807320.1"/>
    </source>
</evidence>
<dbReference type="Gene3D" id="3.40.630.30">
    <property type="match status" value="1"/>
</dbReference>
<comment type="similarity">
    <text evidence="3">Belongs to the acetyltransferase family. RimJ subfamily.</text>
</comment>
<protein>
    <submittedName>
        <fullName evidence="5">GNAT family protein</fullName>
        <ecNumber evidence="5">2.-.-.-</ecNumber>
    </submittedName>
</protein>
<name>A0ABU4RR46_9HYPH</name>
<evidence type="ECO:0000256" key="1">
    <source>
        <dbReference type="ARBA" id="ARBA00022679"/>
    </source>
</evidence>
<keyword evidence="1 5" id="KW-0808">Transferase</keyword>
<organism evidence="5 6">
    <name type="scientific">Terrihabitans rhizophilus</name>
    <dbReference type="NCBI Taxonomy" id="3092662"/>
    <lineage>
        <taxon>Bacteria</taxon>
        <taxon>Pseudomonadati</taxon>
        <taxon>Pseudomonadota</taxon>
        <taxon>Alphaproteobacteria</taxon>
        <taxon>Hyphomicrobiales</taxon>
        <taxon>Terrihabitans</taxon>
    </lineage>
</organism>
<proteinExistence type="inferred from homology"/>
<comment type="caution">
    <text evidence="5">The sequence shown here is derived from an EMBL/GenBank/DDBJ whole genome shotgun (WGS) entry which is preliminary data.</text>
</comment>
<keyword evidence="2" id="KW-0012">Acyltransferase</keyword>
<dbReference type="EC" id="2.-.-.-" evidence="5"/>
<sequence>MFLPTRSFDEPEIVVEGTGGIRLRTPLLAQYEEWAALREGSRSFLQKWEPSWPVDDLGRASYQRRLRRYAGDRRFGQSYTFFLCSSDDDRLLGGLTLSNIRRGVAQSCTLGYWMGEAFAGKGYMTAGVRALFPFVYQQLTLRRIEAACLPINEPSIRLLEKTGFQREGYARQYLCINGRWEDHLLFAHLRGDGFA</sequence>
<reference evidence="5 6" key="1">
    <citation type="submission" date="2023-11" db="EMBL/GenBank/DDBJ databases">
        <authorList>
            <person name="Bao R."/>
        </authorList>
    </citation>
    <scope>NUCLEOTIDE SEQUENCE [LARGE SCALE GENOMIC DNA]</scope>
    <source>
        <strain evidence="5 6">PJ23</strain>
    </source>
</reference>
<dbReference type="RefSeq" id="WP_319845451.1">
    <property type="nucleotide sequence ID" value="NZ_JAXAFJ010000011.1"/>
</dbReference>
<dbReference type="Pfam" id="PF13302">
    <property type="entry name" value="Acetyltransf_3"/>
    <property type="match status" value="1"/>
</dbReference>
<evidence type="ECO:0000256" key="2">
    <source>
        <dbReference type="ARBA" id="ARBA00023315"/>
    </source>
</evidence>
<dbReference type="PANTHER" id="PTHR43792">
    <property type="entry name" value="GNAT FAMILY, PUTATIVE (AFU_ORTHOLOGUE AFUA_3G00765)-RELATED-RELATED"/>
    <property type="match status" value="1"/>
</dbReference>
<dbReference type="InterPro" id="IPR016181">
    <property type="entry name" value="Acyl_CoA_acyltransferase"/>
</dbReference>
<dbReference type="EMBL" id="JAXAFJ010000011">
    <property type="protein sequence ID" value="MDX6807320.1"/>
    <property type="molecule type" value="Genomic_DNA"/>
</dbReference>
<dbReference type="GO" id="GO:0016740">
    <property type="term" value="F:transferase activity"/>
    <property type="evidence" value="ECO:0007669"/>
    <property type="project" value="UniProtKB-KW"/>
</dbReference>
<evidence type="ECO:0000313" key="6">
    <source>
        <dbReference type="Proteomes" id="UP001274321"/>
    </source>
</evidence>
<dbReference type="SUPFAM" id="SSF55729">
    <property type="entry name" value="Acyl-CoA N-acyltransferases (Nat)"/>
    <property type="match status" value="1"/>
</dbReference>
<evidence type="ECO:0000259" key="4">
    <source>
        <dbReference type="PROSITE" id="PS51186"/>
    </source>
</evidence>
<feature type="domain" description="N-acetyltransferase" evidence="4">
    <location>
        <begin position="32"/>
        <end position="191"/>
    </location>
</feature>
<evidence type="ECO:0000256" key="3">
    <source>
        <dbReference type="ARBA" id="ARBA00038502"/>
    </source>
</evidence>
<dbReference type="InterPro" id="IPR051531">
    <property type="entry name" value="N-acetyltransferase"/>
</dbReference>
<dbReference type="InterPro" id="IPR000182">
    <property type="entry name" value="GNAT_dom"/>
</dbReference>
<dbReference type="PANTHER" id="PTHR43792:SF8">
    <property type="entry name" value="[RIBOSOMAL PROTEIN US5]-ALANINE N-ACETYLTRANSFERASE"/>
    <property type="match status" value="1"/>
</dbReference>
<keyword evidence="6" id="KW-1185">Reference proteome</keyword>
<gene>
    <name evidence="5" type="ORF">SCD90_14705</name>
</gene>
<dbReference type="Proteomes" id="UP001274321">
    <property type="component" value="Unassembled WGS sequence"/>
</dbReference>